<comment type="caution">
    <text evidence="7">The sequence shown here is derived from an EMBL/GenBank/DDBJ whole genome shotgun (WGS) entry which is preliminary data.</text>
</comment>
<keyword evidence="4 5" id="KW-0574">Periplasm</keyword>
<comment type="subcellular location">
    <subcellularLocation>
        <location evidence="1 5">Periplasm</location>
    </subcellularLocation>
</comment>
<sequence length="436" mass="48680" precursor="true">MKRQHSVTTCFISLVILALSAWVQAEDLNIVVTRGYDTKTKIAIVPFYWGGSQSLPEEVSDIVQNNLSRTGRFDTLPPRDMLSQPTSDDAVFYRDWRLLDQEYLVIGNIEPAGDSQVSVRFALFDVVKGQRVVAGSQTVGVYQLRDLAHSISDVIYERITGVRGIFSTKIGFVTRRGTTGNEFEYRLQVADADGQRARTVYRSNEPIISPAWSHTGKRIAFANKVGDRWKVFVQELASGKSTNISSQVGYTSSPSFSPDGRYLAYVSSAEGNPELYLYDFSNGRSTRLTRNSYIDTEPSFSPDSKSLVYTSERGGSPQIYKMDLASKRIERLTFEGSQNLKAQYSSDGQYLVFIHQYQGRFHVAAMDLATRNIRVLTETNLDESPSIAPNGTMLVYATQKRGKGVLAWVSLDGQVTSEMPSIHGDVIEPAWSPYLN</sequence>
<dbReference type="SUPFAM" id="SSF69304">
    <property type="entry name" value="Tricorn protease N-terminal domain"/>
    <property type="match status" value="1"/>
</dbReference>
<dbReference type="Pfam" id="PF04052">
    <property type="entry name" value="TolB_N"/>
    <property type="match status" value="1"/>
</dbReference>
<dbReference type="PANTHER" id="PTHR36842:SF1">
    <property type="entry name" value="PROTEIN TOLB"/>
    <property type="match status" value="1"/>
</dbReference>
<dbReference type="GO" id="GO:0017038">
    <property type="term" value="P:protein import"/>
    <property type="evidence" value="ECO:0007669"/>
    <property type="project" value="InterPro"/>
</dbReference>
<reference evidence="7" key="1">
    <citation type="journal article" date="2014" name="Int. J. Syst. Evol. Microbiol.">
        <title>Complete genome sequence of Corynebacterium casei LMG S-19264T (=DSM 44701T), isolated from a smear-ripened cheese.</title>
        <authorList>
            <consortium name="US DOE Joint Genome Institute (JGI-PGF)"/>
            <person name="Walter F."/>
            <person name="Albersmeier A."/>
            <person name="Kalinowski J."/>
            <person name="Ruckert C."/>
        </authorList>
    </citation>
    <scope>NUCLEOTIDE SEQUENCE</scope>
    <source>
        <strain evidence="7">KCTC 22169</strain>
    </source>
</reference>
<dbReference type="Gene3D" id="3.40.50.10070">
    <property type="entry name" value="TolB, N-terminal domain"/>
    <property type="match status" value="1"/>
</dbReference>
<dbReference type="RefSeq" id="WP_229805392.1">
    <property type="nucleotide sequence ID" value="NZ_BMXR01000008.1"/>
</dbReference>
<gene>
    <name evidence="5 7" type="primary">tolB</name>
    <name evidence="7" type="ORF">GCM10007392_32640</name>
</gene>
<evidence type="ECO:0000256" key="3">
    <source>
        <dbReference type="ARBA" id="ARBA00022729"/>
    </source>
</evidence>
<dbReference type="GO" id="GO:0042597">
    <property type="term" value="C:periplasmic space"/>
    <property type="evidence" value="ECO:0007669"/>
    <property type="project" value="UniProtKB-SubCell"/>
</dbReference>
<dbReference type="Proteomes" id="UP000626148">
    <property type="component" value="Unassembled WGS sequence"/>
</dbReference>
<evidence type="ECO:0000256" key="2">
    <source>
        <dbReference type="ARBA" id="ARBA00009820"/>
    </source>
</evidence>
<dbReference type="InterPro" id="IPR011042">
    <property type="entry name" value="6-blade_b-propeller_TolB-like"/>
</dbReference>
<protein>
    <recommendedName>
        <fullName evidence="5">Tol-Pal system protein TolB</fullName>
    </recommendedName>
</protein>
<dbReference type="NCBIfam" id="TIGR02800">
    <property type="entry name" value="propeller_TolB"/>
    <property type="match status" value="1"/>
</dbReference>
<feature type="domain" description="TolB N-terminal" evidence="6">
    <location>
        <begin position="28"/>
        <end position="131"/>
    </location>
</feature>
<keyword evidence="3 5" id="KW-0732">Signal</keyword>
<feature type="chain" id="PRO_5038179997" description="Tol-Pal system protein TolB" evidence="5">
    <location>
        <begin position="26"/>
        <end position="436"/>
    </location>
</feature>
<dbReference type="GO" id="GO:0051301">
    <property type="term" value="P:cell division"/>
    <property type="evidence" value="ECO:0007669"/>
    <property type="project" value="UniProtKB-UniRule"/>
</dbReference>
<reference evidence="7" key="2">
    <citation type="submission" date="2020-09" db="EMBL/GenBank/DDBJ databases">
        <authorList>
            <person name="Sun Q."/>
            <person name="Kim S."/>
        </authorList>
    </citation>
    <scope>NUCLEOTIDE SEQUENCE</scope>
    <source>
        <strain evidence="7">KCTC 22169</strain>
    </source>
</reference>
<evidence type="ECO:0000256" key="1">
    <source>
        <dbReference type="ARBA" id="ARBA00004418"/>
    </source>
</evidence>
<evidence type="ECO:0000313" key="7">
    <source>
        <dbReference type="EMBL" id="GGX62238.1"/>
    </source>
</evidence>
<dbReference type="Pfam" id="PF07676">
    <property type="entry name" value="PD40"/>
    <property type="match status" value="3"/>
</dbReference>
<feature type="signal peptide" evidence="5">
    <location>
        <begin position="1"/>
        <end position="25"/>
    </location>
</feature>
<dbReference type="InterPro" id="IPR011659">
    <property type="entry name" value="WD40"/>
</dbReference>
<evidence type="ECO:0000313" key="8">
    <source>
        <dbReference type="Proteomes" id="UP000626148"/>
    </source>
</evidence>
<dbReference type="SUPFAM" id="SSF52964">
    <property type="entry name" value="TolB, N-terminal domain"/>
    <property type="match status" value="1"/>
</dbReference>
<keyword evidence="5" id="KW-0131">Cell cycle</keyword>
<proteinExistence type="inferred from homology"/>
<name>A0A918NEZ7_9GAMM</name>
<dbReference type="HAMAP" id="MF_00671">
    <property type="entry name" value="TolB"/>
    <property type="match status" value="1"/>
</dbReference>
<dbReference type="AlphaFoldDB" id="A0A918NEZ7"/>
<dbReference type="InterPro" id="IPR007195">
    <property type="entry name" value="TolB_N"/>
</dbReference>
<organism evidence="7 8">
    <name type="scientific">Saccharospirillum salsuginis</name>
    <dbReference type="NCBI Taxonomy" id="418750"/>
    <lineage>
        <taxon>Bacteria</taxon>
        <taxon>Pseudomonadati</taxon>
        <taxon>Pseudomonadota</taxon>
        <taxon>Gammaproteobacteria</taxon>
        <taxon>Oceanospirillales</taxon>
        <taxon>Saccharospirillaceae</taxon>
        <taxon>Saccharospirillum</taxon>
    </lineage>
</organism>
<keyword evidence="8" id="KW-1185">Reference proteome</keyword>
<evidence type="ECO:0000256" key="5">
    <source>
        <dbReference type="HAMAP-Rule" id="MF_00671"/>
    </source>
</evidence>
<dbReference type="Gene3D" id="2.120.10.30">
    <property type="entry name" value="TolB, C-terminal domain"/>
    <property type="match status" value="1"/>
</dbReference>
<comment type="similarity">
    <text evidence="2 5">Belongs to the TolB family.</text>
</comment>
<evidence type="ECO:0000259" key="6">
    <source>
        <dbReference type="Pfam" id="PF04052"/>
    </source>
</evidence>
<accession>A0A918NEZ7</accession>
<dbReference type="PANTHER" id="PTHR36842">
    <property type="entry name" value="PROTEIN TOLB HOMOLOG"/>
    <property type="match status" value="1"/>
</dbReference>
<dbReference type="EMBL" id="BMXR01000008">
    <property type="protein sequence ID" value="GGX62238.1"/>
    <property type="molecule type" value="Genomic_DNA"/>
</dbReference>
<dbReference type="InterPro" id="IPR014167">
    <property type="entry name" value="Tol-Pal_TolB"/>
</dbReference>
<comment type="subunit">
    <text evidence="5">The Tol-Pal system is composed of five core proteins: the inner membrane proteins TolA, TolQ and TolR, the periplasmic protein TolB and the outer membrane protein Pal. They form a network linking the inner and outer membranes and the peptidoglycan layer.</text>
</comment>
<comment type="function">
    <text evidence="5">Part of the Tol-Pal system, which plays a role in outer membrane invagination during cell division and is important for maintaining outer membrane integrity.</text>
</comment>
<keyword evidence="5" id="KW-0132">Cell division</keyword>
<evidence type="ECO:0000256" key="4">
    <source>
        <dbReference type="ARBA" id="ARBA00022764"/>
    </source>
</evidence>